<keyword evidence="13" id="KW-1185">Reference proteome</keyword>
<dbReference type="EC" id="5.6.2.4" evidence="8"/>
<keyword evidence="3" id="KW-0067">ATP-binding</keyword>
<dbReference type="Gene3D" id="3.40.50.300">
    <property type="entry name" value="P-loop containing nucleotide triphosphate hydrolases"/>
    <property type="match status" value="2"/>
</dbReference>
<dbReference type="Proteomes" id="UP000005408">
    <property type="component" value="Unassembled WGS sequence"/>
</dbReference>
<evidence type="ECO:0000313" key="12">
    <source>
        <dbReference type="EnsemblMetazoa" id="G2362.1:cds"/>
    </source>
</evidence>
<evidence type="ECO:0000256" key="6">
    <source>
        <dbReference type="ARBA" id="ARBA00023242"/>
    </source>
</evidence>
<proteinExistence type="inferred from homology"/>
<keyword evidence="6" id="KW-0539">Nucleus</keyword>
<evidence type="ECO:0000256" key="2">
    <source>
        <dbReference type="ARBA" id="ARBA00022741"/>
    </source>
</evidence>
<dbReference type="Pfam" id="PF00271">
    <property type="entry name" value="Helicase_C"/>
    <property type="match status" value="1"/>
</dbReference>
<evidence type="ECO:0000256" key="3">
    <source>
        <dbReference type="ARBA" id="ARBA00022840"/>
    </source>
</evidence>
<dbReference type="SUPFAM" id="SSF52540">
    <property type="entry name" value="P-loop containing nucleoside triphosphate hydrolases"/>
    <property type="match status" value="1"/>
</dbReference>
<evidence type="ECO:0000256" key="7">
    <source>
        <dbReference type="ARBA" id="ARBA00034617"/>
    </source>
</evidence>
<keyword evidence="4" id="KW-0238">DNA-binding</keyword>
<name>A0A8W8KF46_MAGGI</name>
<dbReference type="SMART" id="SM00487">
    <property type="entry name" value="DEXDc"/>
    <property type="match status" value="1"/>
</dbReference>
<evidence type="ECO:0000256" key="1">
    <source>
        <dbReference type="ARBA" id="ARBA00005446"/>
    </source>
</evidence>
<evidence type="ECO:0000256" key="8">
    <source>
        <dbReference type="ARBA" id="ARBA00034808"/>
    </source>
</evidence>
<dbReference type="PANTHER" id="PTHR13710">
    <property type="entry name" value="DNA HELICASE RECQ FAMILY MEMBER"/>
    <property type="match status" value="1"/>
</dbReference>
<dbReference type="GO" id="GO:0000724">
    <property type="term" value="P:double-strand break repair via homologous recombination"/>
    <property type="evidence" value="ECO:0007669"/>
    <property type="project" value="TreeGrafter"/>
</dbReference>
<dbReference type="GO" id="GO:0003677">
    <property type="term" value="F:DNA binding"/>
    <property type="evidence" value="ECO:0007669"/>
    <property type="project" value="UniProtKB-KW"/>
</dbReference>
<dbReference type="PANTHER" id="PTHR13710:SF153">
    <property type="entry name" value="RECQ-LIKE DNA HELICASE BLM"/>
    <property type="match status" value="1"/>
</dbReference>
<dbReference type="InterPro" id="IPR027417">
    <property type="entry name" value="P-loop_NTPase"/>
</dbReference>
<dbReference type="GO" id="GO:0009378">
    <property type="term" value="F:four-way junction helicase activity"/>
    <property type="evidence" value="ECO:0007669"/>
    <property type="project" value="TreeGrafter"/>
</dbReference>
<feature type="domain" description="Helicase ATP-binding" evidence="10">
    <location>
        <begin position="26"/>
        <end position="198"/>
    </location>
</feature>
<dbReference type="GO" id="GO:0043138">
    <property type="term" value="F:3'-5' DNA helicase activity"/>
    <property type="evidence" value="ECO:0007669"/>
    <property type="project" value="UniProtKB-EC"/>
</dbReference>
<dbReference type="InterPro" id="IPR014001">
    <property type="entry name" value="Helicase_ATP-bd"/>
</dbReference>
<feature type="domain" description="Helicase C-terminal" evidence="11">
    <location>
        <begin position="229"/>
        <end position="383"/>
    </location>
</feature>
<reference evidence="12" key="1">
    <citation type="submission" date="2022-08" db="UniProtKB">
        <authorList>
            <consortium name="EnsemblMetazoa"/>
        </authorList>
    </citation>
    <scope>IDENTIFICATION</scope>
    <source>
        <strain evidence="12">05x7-T-G4-1.051#20</strain>
    </source>
</reference>
<evidence type="ECO:0000313" key="13">
    <source>
        <dbReference type="Proteomes" id="UP000005408"/>
    </source>
</evidence>
<dbReference type="PROSITE" id="PS51194">
    <property type="entry name" value="HELICASE_CTER"/>
    <property type="match status" value="1"/>
</dbReference>
<dbReference type="AlphaFoldDB" id="A0A8W8KF46"/>
<dbReference type="GO" id="GO:0005737">
    <property type="term" value="C:cytoplasm"/>
    <property type="evidence" value="ECO:0007669"/>
    <property type="project" value="TreeGrafter"/>
</dbReference>
<comment type="catalytic activity">
    <reaction evidence="7">
        <text>Couples ATP hydrolysis with the unwinding of duplex DNA by translocating in the 3'-5' direction.</text>
        <dbReference type="EC" id="5.6.2.4"/>
    </reaction>
</comment>
<evidence type="ECO:0000259" key="11">
    <source>
        <dbReference type="PROSITE" id="PS51194"/>
    </source>
</evidence>
<protein>
    <recommendedName>
        <fullName evidence="8">DNA 3'-5' helicase</fullName>
        <ecNumber evidence="8">5.6.2.4</ecNumber>
    </recommendedName>
    <alternativeName>
        <fullName evidence="9">DNA 3'-5' helicase BLM</fullName>
    </alternativeName>
</protein>
<dbReference type="GO" id="GO:0005634">
    <property type="term" value="C:nucleus"/>
    <property type="evidence" value="ECO:0007669"/>
    <property type="project" value="TreeGrafter"/>
</dbReference>
<accession>A0A8W8KF46</accession>
<dbReference type="InterPro" id="IPR011545">
    <property type="entry name" value="DEAD/DEAH_box_helicase_dom"/>
</dbReference>
<organism evidence="12 13">
    <name type="scientific">Magallana gigas</name>
    <name type="common">Pacific oyster</name>
    <name type="synonym">Crassostrea gigas</name>
    <dbReference type="NCBI Taxonomy" id="29159"/>
    <lineage>
        <taxon>Eukaryota</taxon>
        <taxon>Metazoa</taxon>
        <taxon>Spiralia</taxon>
        <taxon>Lophotrochozoa</taxon>
        <taxon>Mollusca</taxon>
        <taxon>Bivalvia</taxon>
        <taxon>Autobranchia</taxon>
        <taxon>Pteriomorphia</taxon>
        <taxon>Ostreida</taxon>
        <taxon>Ostreoidea</taxon>
        <taxon>Ostreidae</taxon>
        <taxon>Magallana</taxon>
    </lineage>
</organism>
<dbReference type="SMART" id="SM00490">
    <property type="entry name" value="HELICc"/>
    <property type="match status" value="1"/>
</dbReference>
<keyword evidence="5" id="KW-0413">Isomerase</keyword>
<evidence type="ECO:0000256" key="4">
    <source>
        <dbReference type="ARBA" id="ARBA00023125"/>
    </source>
</evidence>
<dbReference type="PROSITE" id="PS51192">
    <property type="entry name" value="HELICASE_ATP_BIND_1"/>
    <property type="match status" value="1"/>
</dbReference>
<dbReference type="GO" id="GO:0005694">
    <property type="term" value="C:chromosome"/>
    <property type="evidence" value="ECO:0007669"/>
    <property type="project" value="TreeGrafter"/>
</dbReference>
<keyword evidence="2" id="KW-0547">Nucleotide-binding</keyword>
<dbReference type="Pfam" id="PF00270">
    <property type="entry name" value="DEAD"/>
    <property type="match status" value="1"/>
</dbReference>
<dbReference type="InterPro" id="IPR001650">
    <property type="entry name" value="Helicase_C-like"/>
</dbReference>
<comment type="similarity">
    <text evidence="1">Belongs to the helicase family. RecQ subfamily.</text>
</comment>
<sequence>MVEPELREVQRVFGIDKFTHIQSQTLKHLLEGKDVFLSIRTGGGKSMTYQAFPFLAKPNNSCQVLIISPLLSIMKEQVSCLRSLGLHADYIHKECDNESIKAGKTTYVYTSPEAVLSDDMWRSMLIESSSFKLFVVDEAHMVINWGESSGKSEPFRGWFGRLGEIRSLIACPALVITATASRASRRKLRKKLALVNFHEIVESPDRENIKLVVEKIKVNEKICVTFSWLIDMVMVQAGECPRHIIFCLSIKLCADVYFAFKVSLNECINYIEMFHSCTTDQKKDAIGEDMENKDGHIRVLIATSAAGMGVNYKSVNNVIYYGPPKDLDGFIQQLGRAGRGGTQCYELLIYSSRHLPSGPVTSLRFIKFLSWYKEPGSLLLFSL</sequence>
<evidence type="ECO:0000256" key="9">
    <source>
        <dbReference type="ARBA" id="ARBA00044542"/>
    </source>
</evidence>
<evidence type="ECO:0000259" key="10">
    <source>
        <dbReference type="PROSITE" id="PS51192"/>
    </source>
</evidence>
<dbReference type="GO" id="GO:0005524">
    <property type="term" value="F:ATP binding"/>
    <property type="evidence" value="ECO:0007669"/>
    <property type="project" value="UniProtKB-KW"/>
</dbReference>
<dbReference type="EnsemblMetazoa" id="G2362.1">
    <property type="protein sequence ID" value="G2362.1:cds"/>
    <property type="gene ID" value="G2362"/>
</dbReference>
<evidence type="ECO:0000256" key="5">
    <source>
        <dbReference type="ARBA" id="ARBA00023235"/>
    </source>
</evidence>